<organism evidence="1 2">
    <name type="scientific">Penicillium subrubescens</name>
    <dbReference type="NCBI Taxonomy" id="1316194"/>
    <lineage>
        <taxon>Eukaryota</taxon>
        <taxon>Fungi</taxon>
        <taxon>Dikarya</taxon>
        <taxon>Ascomycota</taxon>
        <taxon>Pezizomycotina</taxon>
        <taxon>Eurotiomycetes</taxon>
        <taxon>Eurotiomycetidae</taxon>
        <taxon>Eurotiales</taxon>
        <taxon>Aspergillaceae</taxon>
        <taxon>Penicillium</taxon>
    </lineage>
</organism>
<name>A0A1Q5T639_9EURO</name>
<evidence type="ECO:0000313" key="1">
    <source>
        <dbReference type="EMBL" id="OKO95672.1"/>
    </source>
</evidence>
<proteinExistence type="predicted"/>
<keyword evidence="2" id="KW-1185">Reference proteome</keyword>
<evidence type="ECO:0000313" key="2">
    <source>
        <dbReference type="Proteomes" id="UP000186955"/>
    </source>
</evidence>
<protein>
    <submittedName>
        <fullName evidence="1">Uncharacterized protein</fullName>
    </submittedName>
</protein>
<dbReference type="Proteomes" id="UP000186955">
    <property type="component" value="Unassembled WGS sequence"/>
</dbReference>
<sequence>MNPKARGGVTFVECVEISHASSCAVRFSQQLEEVDDDTVQRRALILSSCNRYAGQARRAVKAVSVVNAVDIIDRVSQSNPIERIFLQYLTSWFMHRCKSPPNSGERPKNGVTAFWGQILWELMRFFQTSGPV</sequence>
<reference evidence="1 2" key="1">
    <citation type="submission" date="2016-10" db="EMBL/GenBank/DDBJ databases">
        <title>Genome sequence of the ascomycete fungus Penicillium subrubescens.</title>
        <authorList>
            <person name="De Vries R.P."/>
            <person name="Peng M."/>
            <person name="Dilokpimol A."/>
            <person name="Hilden K."/>
            <person name="Makela M.R."/>
            <person name="Grigoriev I."/>
            <person name="Riley R."/>
            <person name="Granchi Z."/>
        </authorList>
    </citation>
    <scope>NUCLEOTIDE SEQUENCE [LARGE SCALE GENOMIC DNA]</scope>
    <source>
        <strain evidence="1 2">CBS 132785</strain>
    </source>
</reference>
<gene>
    <name evidence="1" type="ORF">PENSUB_11184</name>
</gene>
<dbReference type="AlphaFoldDB" id="A0A1Q5T639"/>
<accession>A0A1Q5T639</accession>
<comment type="caution">
    <text evidence="1">The sequence shown here is derived from an EMBL/GenBank/DDBJ whole genome shotgun (WGS) entry which is preliminary data.</text>
</comment>
<dbReference type="EMBL" id="MNBE01000702">
    <property type="protein sequence ID" value="OKO95672.1"/>
    <property type="molecule type" value="Genomic_DNA"/>
</dbReference>